<dbReference type="AlphaFoldDB" id="A0A6P1VS45"/>
<keyword evidence="2" id="KW-1185">Reference proteome</keyword>
<dbReference type="KEGG" id="senf:GJR95_07120"/>
<gene>
    <name evidence="1" type="ORF">GJR95_07120</name>
</gene>
<evidence type="ECO:0000313" key="2">
    <source>
        <dbReference type="Proteomes" id="UP000464577"/>
    </source>
</evidence>
<sequence>MKAKRKQHSPAFKAKVALEALTMNLLHRLKPKNMAAQLDNFADEFSSLIQFMQVEAVL</sequence>
<name>A0A6P1VS45_9BACT</name>
<dbReference type="RefSeq" id="WP_162385219.1">
    <property type="nucleotide sequence ID" value="NZ_CP045997.1"/>
</dbReference>
<evidence type="ECO:0000313" key="1">
    <source>
        <dbReference type="EMBL" id="QHV94800.1"/>
    </source>
</evidence>
<protein>
    <submittedName>
        <fullName evidence="1">Uncharacterized protein</fullName>
    </submittedName>
</protein>
<organism evidence="1 2">
    <name type="scientific">Spirosoma endbachense</name>
    <dbReference type="NCBI Taxonomy" id="2666025"/>
    <lineage>
        <taxon>Bacteria</taxon>
        <taxon>Pseudomonadati</taxon>
        <taxon>Bacteroidota</taxon>
        <taxon>Cytophagia</taxon>
        <taxon>Cytophagales</taxon>
        <taxon>Cytophagaceae</taxon>
        <taxon>Spirosoma</taxon>
    </lineage>
</organism>
<dbReference type="EMBL" id="CP045997">
    <property type="protein sequence ID" value="QHV94800.1"/>
    <property type="molecule type" value="Genomic_DNA"/>
</dbReference>
<accession>A0A6P1VS45</accession>
<dbReference type="Proteomes" id="UP000464577">
    <property type="component" value="Chromosome"/>
</dbReference>
<proteinExistence type="predicted"/>
<reference evidence="1 2" key="1">
    <citation type="submission" date="2019-11" db="EMBL/GenBank/DDBJ databases">
        <title>Spirosoma endbachense sp. nov., isolated from a natural salt meadow.</title>
        <authorList>
            <person name="Rojas J."/>
            <person name="Ambika Manirajan B."/>
            <person name="Ratering S."/>
            <person name="Suarez C."/>
            <person name="Geissler-Plaum R."/>
            <person name="Schnell S."/>
        </authorList>
    </citation>
    <scope>NUCLEOTIDE SEQUENCE [LARGE SCALE GENOMIC DNA]</scope>
    <source>
        <strain evidence="1 2">I-24</strain>
    </source>
</reference>